<proteinExistence type="predicted"/>
<evidence type="ECO:0000313" key="2">
    <source>
        <dbReference type="EMBL" id="MBM7703479.1"/>
    </source>
</evidence>
<keyword evidence="1" id="KW-0472">Membrane</keyword>
<sequence length="80" mass="9056">MAHKMNFYSFIASFVCLELFLLVSFTSIFHSIENLLAAHLLTIVLIVTIISFFTGLIGFSGMKDWKSSMRSFTTVLLTLE</sequence>
<dbReference type="EMBL" id="JAFBFC010000004">
    <property type="protein sequence ID" value="MBM7703479.1"/>
    <property type="molecule type" value="Genomic_DNA"/>
</dbReference>
<comment type="caution">
    <text evidence="2">The sequence shown here is derived from an EMBL/GenBank/DDBJ whole genome shotgun (WGS) entry which is preliminary data.</text>
</comment>
<feature type="transmembrane region" description="Helical" evidence="1">
    <location>
        <begin position="7"/>
        <end position="29"/>
    </location>
</feature>
<evidence type="ECO:0000313" key="3">
    <source>
        <dbReference type="Proteomes" id="UP000809829"/>
    </source>
</evidence>
<gene>
    <name evidence="2" type="ORF">JOC83_002328</name>
</gene>
<evidence type="ECO:0000256" key="1">
    <source>
        <dbReference type="SAM" id="Phobius"/>
    </source>
</evidence>
<keyword evidence="1" id="KW-0812">Transmembrane</keyword>
<evidence type="ECO:0008006" key="4">
    <source>
        <dbReference type="Google" id="ProtNLM"/>
    </source>
</evidence>
<organism evidence="2 3">
    <name type="scientific">Priestia iocasae</name>
    <dbReference type="NCBI Taxonomy" id="2291674"/>
    <lineage>
        <taxon>Bacteria</taxon>
        <taxon>Bacillati</taxon>
        <taxon>Bacillota</taxon>
        <taxon>Bacilli</taxon>
        <taxon>Bacillales</taxon>
        <taxon>Bacillaceae</taxon>
        <taxon>Priestia</taxon>
    </lineage>
</organism>
<feature type="transmembrane region" description="Helical" evidence="1">
    <location>
        <begin position="35"/>
        <end position="59"/>
    </location>
</feature>
<dbReference type="Proteomes" id="UP000809829">
    <property type="component" value="Unassembled WGS sequence"/>
</dbReference>
<accession>A0ABS2QVG3</accession>
<keyword evidence="3" id="KW-1185">Reference proteome</keyword>
<keyword evidence="1" id="KW-1133">Transmembrane helix</keyword>
<protein>
    <recommendedName>
        <fullName evidence="4">NADH dehydrogenase subunit 4L</fullName>
    </recommendedName>
</protein>
<name>A0ABS2QVG3_9BACI</name>
<reference evidence="2 3" key="1">
    <citation type="submission" date="2021-01" db="EMBL/GenBank/DDBJ databases">
        <title>Genomic Encyclopedia of Type Strains, Phase IV (KMG-IV): sequencing the most valuable type-strain genomes for metagenomic binning, comparative biology and taxonomic classification.</title>
        <authorList>
            <person name="Goeker M."/>
        </authorList>
    </citation>
    <scope>NUCLEOTIDE SEQUENCE [LARGE SCALE GENOMIC DNA]</scope>
    <source>
        <strain evidence="2 3">DSM 104297</strain>
    </source>
</reference>